<dbReference type="SUPFAM" id="SSF52540">
    <property type="entry name" value="P-loop containing nucleoside triphosphate hydrolases"/>
    <property type="match status" value="1"/>
</dbReference>
<proteinExistence type="inferred from homology"/>
<dbReference type="CDD" id="cd15831">
    <property type="entry name" value="BTAD"/>
    <property type="match status" value="1"/>
</dbReference>
<dbReference type="RefSeq" id="WP_221519561.1">
    <property type="nucleotide sequence ID" value="NZ_JACHMB010000001.1"/>
</dbReference>
<organism evidence="8 9">
    <name type="scientific">Nonomuraea jabiensis</name>
    <dbReference type="NCBI Taxonomy" id="882448"/>
    <lineage>
        <taxon>Bacteria</taxon>
        <taxon>Bacillati</taxon>
        <taxon>Actinomycetota</taxon>
        <taxon>Actinomycetes</taxon>
        <taxon>Streptosporangiales</taxon>
        <taxon>Streptosporangiaceae</taxon>
        <taxon>Nonomuraea</taxon>
    </lineage>
</organism>
<dbReference type="Pfam" id="PF00486">
    <property type="entry name" value="Trans_reg_C"/>
    <property type="match status" value="1"/>
</dbReference>
<dbReference type="InterPro" id="IPR027417">
    <property type="entry name" value="P-loop_NTPase"/>
</dbReference>
<keyword evidence="3 5" id="KW-0238">DNA-binding</keyword>
<dbReference type="GO" id="GO:0043531">
    <property type="term" value="F:ADP binding"/>
    <property type="evidence" value="ECO:0007669"/>
    <property type="project" value="InterPro"/>
</dbReference>
<sequence length="571" mass="61383">MGVEFGILGEVSAWADGRPINLGPARQRCVLAALLVDANHPVSLDQLTDRVWGDAPPQRAAGTLHSYLSRLRSILSPTIPPAADPSPSGGIHRSAAGYLLRVREEAVDLHRFRALLARARAGDDQEAARLYEAALGLWRGEPFADLDTPWLAALRHTLQTERLSARLDHHDVLLRLGRHAELLPELTVLADRHPLDERLVGQLILALYRNGRQAEALDRYERTRRRLAEELGADPGPDLRRLHLRMLRAETTLTPRPVPVPRQLPPPPPSFAGRSRELAALDRIMAAPGDTVVISTIGGTGGVGKTWLALHWAHGNLPRFPDGQLYVNLRGFDPSDAPMPPETAVHGFLDALGVDAAAVPVGLEAQAALYRSLVAGKRMLIVLDNARDTDQVTPLLPGSPSCAVLVTSRRQLPGLITGHGARPIPLDAFDPDEARQAITRLLGEERVRAEPDAVADLLDRCGGLPLALGIVAARARMHPGFPLAVLAGQLREDSSRLDLLDAGEQTASLRAVFSWSYRALTPPPPTLAPGPIPPPTPTPPPSMAPAPPPTSGGPRRAACSTTTCTQPTPQP</sequence>
<dbReference type="Gene3D" id="1.10.10.10">
    <property type="entry name" value="Winged helix-like DNA-binding domain superfamily/Winged helix DNA-binding domain"/>
    <property type="match status" value="1"/>
</dbReference>
<dbReference type="GO" id="GO:0003677">
    <property type="term" value="F:DNA binding"/>
    <property type="evidence" value="ECO:0007669"/>
    <property type="project" value="UniProtKB-UniRule"/>
</dbReference>
<dbReference type="SUPFAM" id="SSF46894">
    <property type="entry name" value="C-terminal effector domain of the bipartite response regulators"/>
    <property type="match status" value="1"/>
</dbReference>
<feature type="DNA-binding region" description="OmpR/PhoB-type" evidence="5">
    <location>
        <begin position="1"/>
        <end position="102"/>
    </location>
</feature>
<evidence type="ECO:0000256" key="2">
    <source>
        <dbReference type="ARBA" id="ARBA00023015"/>
    </source>
</evidence>
<evidence type="ECO:0000256" key="5">
    <source>
        <dbReference type="PROSITE-ProRule" id="PRU01091"/>
    </source>
</evidence>
<evidence type="ECO:0000259" key="7">
    <source>
        <dbReference type="PROSITE" id="PS51755"/>
    </source>
</evidence>
<dbReference type="Gene3D" id="3.40.50.300">
    <property type="entry name" value="P-loop containing nucleotide triphosphate hydrolases"/>
    <property type="match status" value="1"/>
</dbReference>
<dbReference type="PANTHER" id="PTHR35807:SF1">
    <property type="entry name" value="TRANSCRIPTIONAL REGULATOR REDD"/>
    <property type="match status" value="1"/>
</dbReference>
<feature type="compositionally biased region" description="Pro residues" evidence="6">
    <location>
        <begin position="524"/>
        <end position="551"/>
    </location>
</feature>
<reference evidence="8 9" key="1">
    <citation type="submission" date="2020-08" db="EMBL/GenBank/DDBJ databases">
        <title>Sequencing the genomes of 1000 actinobacteria strains.</title>
        <authorList>
            <person name="Klenk H.-P."/>
        </authorList>
    </citation>
    <scope>NUCLEOTIDE SEQUENCE [LARGE SCALE GENOMIC DNA]</scope>
    <source>
        <strain evidence="8 9">DSM 45507</strain>
    </source>
</reference>
<dbReference type="SMART" id="SM01043">
    <property type="entry name" value="BTAD"/>
    <property type="match status" value="1"/>
</dbReference>
<evidence type="ECO:0000256" key="4">
    <source>
        <dbReference type="ARBA" id="ARBA00023163"/>
    </source>
</evidence>
<dbReference type="SUPFAM" id="SSF48452">
    <property type="entry name" value="TPR-like"/>
    <property type="match status" value="1"/>
</dbReference>
<comment type="caution">
    <text evidence="8">The sequence shown here is derived from an EMBL/GenBank/DDBJ whole genome shotgun (WGS) entry which is preliminary data.</text>
</comment>
<dbReference type="GO" id="GO:0000160">
    <property type="term" value="P:phosphorelay signal transduction system"/>
    <property type="evidence" value="ECO:0007669"/>
    <property type="project" value="InterPro"/>
</dbReference>
<keyword evidence="4" id="KW-0804">Transcription</keyword>
<dbReference type="InterPro" id="IPR011990">
    <property type="entry name" value="TPR-like_helical_dom_sf"/>
</dbReference>
<dbReference type="SMART" id="SM00862">
    <property type="entry name" value="Trans_reg_C"/>
    <property type="match status" value="1"/>
</dbReference>
<evidence type="ECO:0000256" key="1">
    <source>
        <dbReference type="ARBA" id="ARBA00005820"/>
    </source>
</evidence>
<feature type="compositionally biased region" description="Low complexity" evidence="6">
    <location>
        <begin position="561"/>
        <end position="571"/>
    </location>
</feature>
<dbReference type="InterPro" id="IPR036388">
    <property type="entry name" value="WH-like_DNA-bd_sf"/>
</dbReference>
<evidence type="ECO:0000256" key="3">
    <source>
        <dbReference type="ARBA" id="ARBA00023125"/>
    </source>
</evidence>
<dbReference type="GO" id="GO:0006355">
    <property type="term" value="P:regulation of DNA-templated transcription"/>
    <property type="evidence" value="ECO:0007669"/>
    <property type="project" value="InterPro"/>
</dbReference>
<protein>
    <submittedName>
        <fullName evidence="8">DNA-binding SARP family transcriptional activator</fullName>
    </submittedName>
</protein>
<dbReference type="InterPro" id="IPR051677">
    <property type="entry name" value="AfsR-DnrI-RedD_regulator"/>
</dbReference>
<evidence type="ECO:0000313" key="8">
    <source>
        <dbReference type="EMBL" id="MBB5779039.1"/>
    </source>
</evidence>
<feature type="region of interest" description="Disordered" evidence="6">
    <location>
        <begin position="524"/>
        <end position="571"/>
    </location>
</feature>
<dbReference type="AlphaFoldDB" id="A0A7W9LCS7"/>
<name>A0A7W9LCS7_9ACTN</name>
<evidence type="ECO:0000256" key="6">
    <source>
        <dbReference type="SAM" id="MobiDB-lite"/>
    </source>
</evidence>
<comment type="similarity">
    <text evidence="1">Belongs to the AfsR/DnrI/RedD regulatory family.</text>
</comment>
<feature type="domain" description="OmpR/PhoB-type" evidence="7">
    <location>
        <begin position="1"/>
        <end position="102"/>
    </location>
</feature>
<evidence type="ECO:0000313" key="9">
    <source>
        <dbReference type="Proteomes" id="UP000579153"/>
    </source>
</evidence>
<dbReference type="Gene3D" id="1.25.40.10">
    <property type="entry name" value="Tetratricopeptide repeat domain"/>
    <property type="match status" value="1"/>
</dbReference>
<keyword evidence="2" id="KW-0805">Transcription regulation</keyword>
<dbReference type="InterPro" id="IPR016032">
    <property type="entry name" value="Sig_transdc_resp-reg_C-effctor"/>
</dbReference>
<dbReference type="InterPro" id="IPR001867">
    <property type="entry name" value="OmpR/PhoB-type_DNA-bd"/>
</dbReference>
<dbReference type="Proteomes" id="UP000579153">
    <property type="component" value="Unassembled WGS sequence"/>
</dbReference>
<dbReference type="PANTHER" id="PTHR35807">
    <property type="entry name" value="TRANSCRIPTIONAL REGULATOR REDD-RELATED"/>
    <property type="match status" value="1"/>
</dbReference>
<dbReference type="EMBL" id="JACHMB010000001">
    <property type="protein sequence ID" value="MBB5779039.1"/>
    <property type="molecule type" value="Genomic_DNA"/>
</dbReference>
<keyword evidence="9" id="KW-1185">Reference proteome</keyword>
<dbReference type="PRINTS" id="PR00364">
    <property type="entry name" value="DISEASERSIST"/>
</dbReference>
<dbReference type="Pfam" id="PF03704">
    <property type="entry name" value="BTAD"/>
    <property type="match status" value="1"/>
</dbReference>
<gene>
    <name evidence="8" type="ORF">HD596_005795</name>
</gene>
<dbReference type="PROSITE" id="PS51755">
    <property type="entry name" value="OMPR_PHOB"/>
    <property type="match status" value="1"/>
</dbReference>
<accession>A0A7W9LCS7</accession>
<dbReference type="InterPro" id="IPR005158">
    <property type="entry name" value="BTAD"/>
</dbReference>